<dbReference type="EMBL" id="AMCI01004708">
    <property type="protein sequence ID" value="EJW97550.1"/>
    <property type="molecule type" value="Genomic_DNA"/>
</dbReference>
<feature type="compositionally biased region" description="Polar residues" evidence="1">
    <location>
        <begin position="40"/>
        <end position="49"/>
    </location>
</feature>
<feature type="region of interest" description="Disordered" evidence="1">
    <location>
        <begin position="1"/>
        <end position="49"/>
    </location>
</feature>
<gene>
    <name evidence="2" type="ORF">EVA_14342</name>
</gene>
<feature type="compositionally biased region" description="Low complexity" evidence="1">
    <location>
        <begin position="24"/>
        <end position="39"/>
    </location>
</feature>
<accession>J9CCB0</accession>
<protein>
    <submittedName>
        <fullName evidence="2">Uncharacterized protein</fullName>
    </submittedName>
</protein>
<reference evidence="2" key="1">
    <citation type="journal article" date="2012" name="PLoS ONE">
        <title>Gene sets for utilization of primary and secondary nutrition supplies in the distal gut of endangered iberian lynx.</title>
        <authorList>
            <person name="Alcaide M."/>
            <person name="Messina E."/>
            <person name="Richter M."/>
            <person name="Bargiela R."/>
            <person name="Peplies J."/>
            <person name="Huws S.A."/>
            <person name="Newbold C.J."/>
            <person name="Golyshin P.N."/>
            <person name="Simon M.A."/>
            <person name="Lopez G."/>
            <person name="Yakimov M.M."/>
            <person name="Ferrer M."/>
        </authorList>
    </citation>
    <scope>NUCLEOTIDE SEQUENCE</scope>
</reference>
<name>J9CCB0_9ZZZZ</name>
<organism evidence="2">
    <name type="scientific">gut metagenome</name>
    <dbReference type="NCBI Taxonomy" id="749906"/>
    <lineage>
        <taxon>unclassified sequences</taxon>
        <taxon>metagenomes</taxon>
        <taxon>organismal metagenomes</taxon>
    </lineage>
</organism>
<proteinExistence type="predicted"/>
<sequence length="88" mass="10065">MSTNHVFSHKIHSDTRQQSKKAKSSSTSISKSHAKASASVPSNSFHASNRHITPTSIFRIIKKNDRLSIIFDRLNRPCDRLYRKLDFP</sequence>
<dbReference type="AlphaFoldDB" id="J9CCB0"/>
<comment type="caution">
    <text evidence="2">The sequence shown here is derived from an EMBL/GenBank/DDBJ whole genome shotgun (WGS) entry which is preliminary data.</text>
</comment>
<evidence type="ECO:0000313" key="2">
    <source>
        <dbReference type="EMBL" id="EJW97550.1"/>
    </source>
</evidence>
<evidence type="ECO:0000256" key="1">
    <source>
        <dbReference type="SAM" id="MobiDB-lite"/>
    </source>
</evidence>